<dbReference type="EMBL" id="GFDF01005923">
    <property type="protein sequence ID" value="JAV08161.1"/>
    <property type="molecule type" value="Transcribed_RNA"/>
</dbReference>
<organism evidence="3">
    <name type="scientific">Nyssomyia neivai</name>
    <dbReference type="NCBI Taxonomy" id="330878"/>
    <lineage>
        <taxon>Eukaryota</taxon>
        <taxon>Metazoa</taxon>
        <taxon>Ecdysozoa</taxon>
        <taxon>Arthropoda</taxon>
        <taxon>Hexapoda</taxon>
        <taxon>Insecta</taxon>
        <taxon>Pterygota</taxon>
        <taxon>Neoptera</taxon>
        <taxon>Endopterygota</taxon>
        <taxon>Diptera</taxon>
        <taxon>Nematocera</taxon>
        <taxon>Psychodoidea</taxon>
        <taxon>Psychodidae</taxon>
        <taxon>Nyssomyia</taxon>
    </lineage>
</organism>
<accession>A0A1L8DP29</accession>
<sequence>MKLFLVCFSICVSSSLVMAQYFGGDHYNFGYNSLSGDFGGPSDFASQFGQSGSSVRDPRQDRGPVVFPPSPANAPVESSGVIVGASGYGFVPPQSPQRAFFGFPRQFPYNRYRFF</sequence>
<evidence type="ECO:0000313" key="3">
    <source>
        <dbReference type="EMBL" id="JAV08161.1"/>
    </source>
</evidence>
<protein>
    <submittedName>
        <fullName evidence="3">Putative conserved secreted protein</fullName>
    </submittedName>
</protein>
<proteinExistence type="predicted"/>
<name>A0A1L8DP29_9DIPT</name>
<dbReference type="AlphaFoldDB" id="A0A1L8DP29"/>
<evidence type="ECO:0000256" key="2">
    <source>
        <dbReference type="SAM" id="SignalP"/>
    </source>
</evidence>
<reference evidence="3" key="1">
    <citation type="submission" date="2016-12" db="EMBL/GenBank/DDBJ databases">
        <title>An insight into the sialome and mialome of the sand fly, Nyssomyia neivai.</title>
        <authorList>
            <person name="Sebastian V."/>
            <person name="Goulart T.M."/>
            <person name="Oliveira W."/>
            <person name="Calvo E."/>
            <person name="Oliveira L.F."/>
            <person name="Pinto M.C."/>
            <person name="Rosselino A.M."/>
            <person name="Ribeiro J.M."/>
        </authorList>
    </citation>
    <scope>NUCLEOTIDE SEQUENCE</scope>
</reference>
<feature type="region of interest" description="Disordered" evidence="1">
    <location>
        <begin position="46"/>
        <end position="74"/>
    </location>
</feature>
<evidence type="ECO:0000256" key="1">
    <source>
        <dbReference type="SAM" id="MobiDB-lite"/>
    </source>
</evidence>
<feature type="signal peptide" evidence="2">
    <location>
        <begin position="1"/>
        <end position="19"/>
    </location>
</feature>
<feature type="chain" id="PRO_5012973453" evidence="2">
    <location>
        <begin position="20"/>
        <end position="115"/>
    </location>
</feature>
<keyword evidence="2" id="KW-0732">Signal</keyword>